<dbReference type="InterPro" id="IPR038791">
    <property type="entry name" value="Cfap97/Hemingway"/>
</dbReference>
<dbReference type="Pfam" id="PF13879">
    <property type="entry name" value="Hmw_CFAP97"/>
    <property type="match status" value="1"/>
</dbReference>
<name>A0A485KI12_9STRA</name>
<gene>
    <name evidence="4" type="primary">Aste57867_7174</name>
    <name evidence="3" type="ORF">As57867_007149</name>
    <name evidence="4" type="ORF">ASTE57867_7174</name>
</gene>
<dbReference type="PANTHER" id="PTHR23035:SF2">
    <property type="entry name" value="KIAA1430 HOMOLOGUE"/>
    <property type="match status" value="1"/>
</dbReference>
<accession>A0A485KI12</accession>
<proteinExistence type="inferred from homology"/>
<dbReference type="Pfam" id="PF00612">
    <property type="entry name" value="IQ"/>
    <property type="match status" value="3"/>
</dbReference>
<feature type="region of interest" description="Disordered" evidence="2">
    <location>
        <begin position="222"/>
        <end position="266"/>
    </location>
</feature>
<organism evidence="4 5">
    <name type="scientific">Aphanomyces stellatus</name>
    <dbReference type="NCBI Taxonomy" id="120398"/>
    <lineage>
        <taxon>Eukaryota</taxon>
        <taxon>Sar</taxon>
        <taxon>Stramenopiles</taxon>
        <taxon>Oomycota</taxon>
        <taxon>Saprolegniomycetes</taxon>
        <taxon>Saprolegniales</taxon>
        <taxon>Verrucalvaceae</taxon>
        <taxon>Aphanomyces</taxon>
    </lineage>
</organism>
<dbReference type="SMART" id="SM00015">
    <property type="entry name" value="IQ"/>
    <property type="match status" value="3"/>
</dbReference>
<dbReference type="PANTHER" id="PTHR23035">
    <property type="entry name" value="CILIA- AND FLAGELLA-ASSOCIATED PROTEIN 97-RELATED"/>
    <property type="match status" value="1"/>
</dbReference>
<feature type="compositionally biased region" description="Basic and acidic residues" evidence="2">
    <location>
        <begin position="803"/>
        <end position="814"/>
    </location>
</feature>
<reference evidence="3" key="2">
    <citation type="submission" date="2019-06" db="EMBL/GenBank/DDBJ databases">
        <title>Genomics analysis of Aphanomyces spp. identifies a new class of oomycete effector associated with host adaptation.</title>
        <authorList>
            <person name="Gaulin E."/>
        </authorList>
    </citation>
    <scope>NUCLEOTIDE SEQUENCE</scope>
    <source>
        <strain evidence="3">CBS 578.67</strain>
    </source>
</reference>
<keyword evidence="5" id="KW-1185">Reference proteome</keyword>
<feature type="region of interest" description="Disordered" evidence="2">
    <location>
        <begin position="592"/>
        <end position="613"/>
    </location>
</feature>
<dbReference type="InterPro" id="IPR029488">
    <property type="entry name" value="Hmw/CFAP97"/>
</dbReference>
<dbReference type="AlphaFoldDB" id="A0A485KI12"/>
<reference evidence="4 5" key="1">
    <citation type="submission" date="2019-03" db="EMBL/GenBank/DDBJ databases">
        <authorList>
            <person name="Gaulin E."/>
            <person name="Dumas B."/>
        </authorList>
    </citation>
    <scope>NUCLEOTIDE SEQUENCE [LARGE SCALE GENOMIC DNA]</scope>
    <source>
        <strain evidence="4">CBS 568.67</strain>
    </source>
</reference>
<feature type="compositionally biased region" description="Polar residues" evidence="2">
    <location>
        <begin position="601"/>
        <end position="610"/>
    </location>
</feature>
<dbReference type="OrthoDB" id="2163395at2759"/>
<dbReference type="EMBL" id="CAADRA010003754">
    <property type="protein sequence ID" value="VFT84102.1"/>
    <property type="molecule type" value="Genomic_DNA"/>
</dbReference>
<dbReference type="Gene3D" id="1.20.5.190">
    <property type="match status" value="1"/>
</dbReference>
<dbReference type="EMBL" id="VJMH01003742">
    <property type="protein sequence ID" value="KAF0704990.1"/>
    <property type="molecule type" value="Genomic_DNA"/>
</dbReference>
<comment type="similarity">
    <text evidence="1">Belongs to the CFAP97 family.</text>
</comment>
<evidence type="ECO:0000313" key="5">
    <source>
        <dbReference type="Proteomes" id="UP000332933"/>
    </source>
</evidence>
<dbReference type="Proteomes" id="UP000332933">
    <property type="component" value="Unassembled WGS sequence"/>
</dbReference>
<evidence type="ECO:0000256" key="2">
    <source>
        <dbReference type="SAM" id="MobiDB-lite"/>
    </source>
</evidence>
<evidence type="ECO:0000313" key="3">
    <source>
        <dbReference type="EMBL" id="KAF0704990.1"/>
    </source>
</evidence>
<feature type="region of interest" description="Disordered" evidence="2">
    <location>
        <begin position="791"/>
        <end position="814"/>
    </location>
</feature>
<sequence length="814" mass="91459">MHRAEKTSSKVCRERELEVAKTIHHKKLGETRSAIDTKKPRTSSMYHMTRNKRRERMAEEREHEIERVNHILVNRMNDVINCSTWEFHPTTSVEDVSYTVYHSPRHSPRKPVAPTKKSLNDGFRTRKLRQIESDNATHKERLRTSRTHYKNTKLVNEWKQSVKYLKSICAFPLLGRTTGPPPENDRFDYPPPARPSLLDDSGLADDNLLEFYSMSLPTINVKEKQLPPHEPTRPPPLPEHQRLDFRSPAKPKPSFQPKRVGMRPGLPSLDPLSPRFKWGPRGFPLADPSLLDADMPYIFKQCRVVDGVYFVLTVTSGHTYGMNVVAYDGETCRSYELAVSKEHVLKILRDCVSIREEFSVEVISRFLCDKLQFIPHVLYIPLEEPVVASPRVVGKATPATITKTSIFCMFHIVPLAPPPTPPYLVSVASSGDGASVHFTAEDPTTHQRYATTKSATDIVAYLKDKSTPKFTTVEAAAVAVLPFLTIEDGRLTWLSGVTPARGSTASVFKSTRWIDGTYYRLNVRALDEPRGSVDIVAYDSEVCESIHVTLTAAQSTDVVVNGNWEVILDHLRVDKGPPRGLRFDSQAVSSKASTTISASSEGTSNESNIAATRPPQPLNVVQAQADDMAETQVEAAKTPQASLRAAQARQREEEQRQAAHVIKTTYLRSIHQKKRAKKRQHNIVLCGGTPPTEGHKSNKTDNVRAEKAAVAIQKIVRGSIARHTVVVEMKRNEHEEQVFRSVTKIQARVRGAQTRQHMETHQHKSVDDANEVAPWRSEAATVIQARIRGSLARKSMHNQHLSTKRETSVEPSRG</sequence>
<evidence type="ECO:0000256" key="1">
    <source>
        <dbReference type="ARBA" id="ARBA00008315"/>
    </source>
</evidence>
<protein>
    <submittedName>
        <fullName evidence="4">Aste57867_7174 protein</fullName>
    </submittedName>
</protein>
<dbReference type="PROSITE" id="PS50096">
    <property type="entry name" value="IQ"/>
    <property type="match status" value="3"/>
</dbReference>
<evidence type="ECO:0000313" key="4">
    <source>
        <dbReference type="EMBL" id="VFT84102.1"/>
    </source>
</evidence>
<feature type="compositionally biased region" description="Basic and acidic residues" evidence="2">
    <location>
        <begin position="222"/>
        <end position="232"/>
    </location>
</feature>
<dbReference type="InterPro" id="IPR000048">
    <property type="entry name" value="IQ_motif_EF-hand-BS"/>
</dbReference>